<feature type="signal peptide" evidence="1">
    <location>
        <begin position="1"/>
        <end position="21"/>
    </location>
</feature>
<protein>
    <recommendedName>
        <fullName evidence="4">Lipoprotein</fullName>
    </recommendedName>
</protein>
<evidence type="ECO:0000313" key="3">
    <source>
        <dbReference type="Proteomes" id="UP000609849"/>
    </source>
</evidence>
<keyword evidence="1" id="KW-0732">Signal</keyword>
<sequence>MNKLTATIFLSTTILFNTACANVNNIESARSLEDVDVSRKSEVIDDNLETITIQTDSKDPSKVLEIELDINSSAKEKINRILDNISEECFNGLPIEATIVNNNVVEIELTEYNDEKKKVSWEDDYLNKYSKKNTINLIVKNIIEDKFKSEISYIKDVRIYYNDKLITLD</sequence>
<dbReference type="EMBL" id="JACRWE010000002">
    <property type="protein sequence ID" value="MBC5996281.1"/>
    <property type="molecule type" value="Genomic_DNA"/>
</dbReference>
<evidence type="ECO:0008006" key="4">
    <source>
        <dbReference type="Google" id="ProtNLM"/>
    </source>
</evidence>
<reference evidence="2 3" key="1">
    <citation type="submission" date="2020-08" db="EMBL/GenBank/DDBJ databases">
        <authorList>
            <person name="Liu C."/>
            <person name="Sun Q."/>
        </authorList>
    </citation>
    <scope>NUCLEOTIDE SEQUENCE [LARGE SCALE GENOMIC DNA]</scope>
    <source>
        <strain evidence="2 3">NSJ-18</strain>
    </source>
</reference>
<evidence type="ECO:0000313" key="2">
    <source>
        <dbReference type="EMBL" id="MBC5996281.1"/>
    </source>
</evidence>
<feature type="chain" id="PRO_5045917599" description="Lipoprotein" evidence="1">
    <location>
        <begin position="22"/>
        <end position="169"/>
    </location>
</feature>
<dbReference type="RefSeq" id="WP_153972082.1">
    <property type="nucleotide sequence ID" value="NZ_JACRWE010000002.1"/>
</dbReference>
<comment type="caution">
    <text evidence="2">The sequence shown here is derived from an EMBL/GenBank/DDBJ whole genome shotgun (WGS) entry which is preliminary data.</text>
</comment>
<proteinExistence type="predicted"/>
<name>A0ABR7JMX1_9FIRM</name>
<evidence type="ECO:0000256" key="1">
    <source>
        <dbReference type="SAM" id="SignalP"/>
    </source>
</evidence>
<gene>
    <name evidence="2" type="ORF">H8923_05860</name>
</gene>
<dbReference type="Proteomes" id="UP000609849">
    <property type="component" value="Unassembled WGS sequence"/>
</dbReference>
<accession>A0ABR7JMX1</accession>
<organism evidence="2 3">
    <name type="scientific">Romboutsia faecis</name>
    <dbReference type="NCBI Taxonomy" id="2764597"/>
    <lineage>
        <taxon>Bacteria</taxon>
        <taxon>Bacillati</taxon>
        <taxon>Bacillota</taxon>
        <taxon>Clostridia</taxon>
        <taxon>Peptostreptococcales</taxon>
        <taxon>Peptostreptococcaceae</taxon>
        <taxon>Romboutsia</taxon>
    </lineage>
</organism>
<keyword evidence="3" id="KW-1185">Reference proteome</keyword>